<sequence>MTVCNFYPRNACKFGDSCKFEHPGSARDAARGGGSNNNRFGAFNGDRYRPSDNSGSNSFGGGRDSKASTFSLDKDIIQVDLNKERPIYPLSCYGPGKDAPRQLIEGPVEISPEELRFRYYTLRAAGNESTAQQEEGALNEKMQQQVKAILDDVTGAINYVQAGANVHPNRIDIAKGTAPASGSTSNTTASSNAAANPFMKAASDPFQAAAASPQPSAFGQASTPGFGKPAFGQPSNPAQTISAFGQPSNPGQTTSAFGQPSNPGQTASAFGQPSNPGQATSAFGQASTPGQNTSAFGQASNPGQSASPFGAASALGQKPSPFGQPSALGGTGSAFGKPAFGASGFGQPSMPGAGSAFGQANSMGQGSAFGQPSAPGAASGFGQANALGQKPSPFSKPGFGQSGFGQASQPGSNASPFAQQASAGASPFGQQASSGSSPFGQQSQQTSQSSPFSLPAQQSAQPSPFGQQGQQAQKANPFGQPQQAPTQAPTQASPFGGAASSQTPAFGQASKPLPFGSQQPQNNTIQPAAANPFLKPQTSVAPATSTPTPSPFATQSQNQPNNPPIAAQAASQLPSIAQPTSAARPHVEGVTPDGKPIDPKDRYKEGKPEEYDGEQGRILEEIYKRVSQLGRFNDNEDIPVTPPKCEWIAPLALL</sequence>
<feature type="compositionally biased region" description="Low complexity" evidence="2">
    <location>
        <begin position="536"/>
        <end position="572"/>
    </location>
</feature>
<keyword evidence="5" id="KW-1185">Reference proteome</keyword>
<name>A0AAD4ICT9_9PLEO</name>
<keyword evidence="1" id="KW-0863">Zinc-finger</keyword>
<dbReference type="PANTHER" id="PTHR21099:SF2">
    <property type="entry name" value="SI:CH211-113E8.11"/>
    <property type="match status" value="1"/>
</dbReference>
<feature type="compositionally biased region" description="Polar residues" evidence="2">
    <location>
        <begin position="233"/>
        <end position="307"/>
    </location>
</feature>
<evidence type="ECO:0000313" key="4">
    <source>
        <dbReference type="EMBL" id="KAG9192210.1"/>
    </source>
</evidence>
<gene>
    <name evidence="4" type="ORF">G6011_10944</name>
</gene>
<feature type="compositionally biased region" description="Low complexity" evidence="2">
    <location>
        <begin position="205"/>
        <end position="222"/>
    </location>
</feature>
<feature type="region of interest" description="Disordered" evidence="2">
    <location>
        <begin position="205"/>
        <end position="616"/>
    </location>
</feature>
<dbReference type="PANTHER" id="PTHR21099">
    <property type="entry name" value="RAD201"/>
    <property type="match status" value="1"/>
</dbReference>
<dbReference type="AlphaFoldDB" id="A0AAD4ICT9"/>
<evidence type="ECO:0000256" key="1">
    <source>
        <dbReference type="PROSITE-ProRule" id="PRU00723"/>
    </source>
</evidence>
<feature type="region of interest" description="Disordered" evidence="2">
    <location>
        <begin position="25"/>
        <end position="66"/>
    </location>
</feature>
<accession>A0AAD4ICT9</accession>
<dbReference type="GO" id="GO:0005634">
    <property type="term" value="C:nucleus"/>
    <property type="evidence" value="ECO:0007669"/>
    <property type="project" value="TreeGrafter"/>
</dbReference>
<evidence type="ECO:0000313" key="5">
    <source>
        <dbReference type="Proteomes" id="UP001199106"/>
    </source>
</evidence>
<reference evidence="4" key="1">
    <citation type="submission" date="2021-07" db="EMBL/GenBank/DDBJ databases">
        <title>Genome Resource of American Ginseng Black Spot Pathogen Alternaria panax.</title>
        <authorList>
            <person name="Qiu C."/>
            <person name="Wang W."/>
            <person name="Liu Z."/>
        </authorList>
    </citation>
    <scope>NUCLEOTIDE SEQUENCE</scope>
    <source>
        <strain evidence="4">BNCC115425</strain>
    </source>
</reference>
<proteinExistence type="predicted"/>
<feature type="compositionally biased region" description="Low complexity" evidence="2">
    <location>
        <begin position="404"/>
        <end position="453"/>
    </location>
</feature>
<dbReference type="Proteomes" id="UP001199106">
    <property type="component" value="Unassembled WGS sequence"/>
</dbReference>
<evidence type="ECO:0000256" key="2">
    <source>
        <dbReference type="SAM" id="MobiDB-lite"/>
    </source>
</evidence>
<feature type="zinc finger region" description="C3H1-type" evidence="1">
    <location>
        <begin position="1"/>
        <end position="25"/>
    </location>
</feature>
<feature type="compositionally biased region" description="Low complexity" evidence="2">
    <location>
        <begin position="36"/>
        <end position="57"/>
    </location>
</feature>
<dbReference type="InterPro" id="IPR000571">
    <property type="entry name" value="Znf_CCCH"/>
</dbReference>
<feature type="compositionally biased region" description="Polar residues" evidence="2">
    <location>
        <begin position="358"/>
        <end position="370"/>
    </location>
</feature>
<protein>
    <recommendedName>
        <fullName evidence="3">C3H1-type domain-containing protein</fullName>
    </recommendedName>
</protein>
<dbReference type="GO" id="GO:0008270">
    <property type="term" value="F:zinc ion binding"/>
    <property type="evidence" value="ECO:0007669"/>
    <property type="project" value="UniProtKB-KW"/>
</dbReference>
<dbReference type="Gene3D" id="4.10.1000.10">
    <property type="entry name" value="Zinc finger, CCCH-type"/>
    <property type="match status" value="1"/>
</dbReference>
<feature type="compositionally biased region" description="Polar residues" evidence="2">
    <location>
        <begin position="455"/>
        <end position="474"/>
    </location>
</feature>
<feature type="compositionally biased region" description="Low complexity" evidence="2">
    <location>
        <begin position="480"/>
        <end position="492"/>
    </location>
</feature>
<dbReference type="CDD" id="cd23954">
    <property type="entry name" value="AMO1_CTD"/>
    <property type="match status" value="1"/>
</dbReference>
<feature type="compositionally biased region" description="Basic and acidic residues" evidence="2">
    <location>
        <begin position="595"/>
        <end position="616"/>
    </location>
</feature>
<dbReference type="EMBL" id="JAANER010000003">
    <property type="protein sequence ID" value="KAG9192210.1"/>
    <property type="molecule type" value="Genomic_DNA"/>
</dbReference>
<keyword evidence="1" id="KW-0862">Zinc</keyword>
<dbReference type="PROSITE" id="PS50103">
    <property type="entry name" value="ZF_C3H1"/>
    <property type="match status" value="1"/>
</dbReference>
<evidence type="ECO:0000259" key="3">
    <source>
        <dbReference type="PROSITE" id="PS50103"/>
    </source>
</evidence>
<organism evidence="4 5">
    <name type="scientific">Alternaria panax</name>
    <dbReference type="NCBI Taxonomy" id="48097"/>
    <lineage>
        <taxon>Eukaryota</taxon>
        <taxon>Fungi</taxon>
        <taxon>Dikarya</taxon>
        <taxon>Ascomycota</taxon>
        <taxon>Pezizomycotina</taxon>
        <taxon>Dothideomycetes</taxon>
        <taxon>Pleosporomycetidae</taxon>
        <taxon>Pleosporales</taxon>
        <taxon>Pleosporineae</taxon>
        <taxon>Pleosporaceae</taxon>
        <taxon>Alternaria</taxon>
        <taxon>Alternaria sect. Panax</taxon>
    </lineage>
</organism>
<comment type="caution">
    <text evidence="4">The sequence shown here is derived from an EMBL/GenBank/DDBJ whole genome shotgun (WGS) entry which is preliminary data.</text>
</comment>
<feature type="domain" description="C3H1-type" evidence="3">
    <location>
        <begin position="1"/>
        <end position="25"/>
    </location>
</feature>
<feature type="compositionally biased region" description="Polar residues" evidence="2">
    <location>
        <begin position="516"/>
        <end position="526"/>
    </location>
</feature>
<keyword evidence="1" id="KW-0479">Metal-binding</keyword>